<dbReference type="InterPro" id="IPR008906">
    <property type="entry name" value="HATC_C_dom"/>
</dbReference>
<dbReference type="EMBL" id="JBAHYK010001182">
    <property type="protein sequence ID" value="KAL0569153.1"/>
    <property type="molecule type" value="Genomic_DNA"/>
</dbReference>
<proteinExistence type="predicted"/>
<evidence type="ECO:0000313" key="3">
    <source>
        <dbReference type="Proteomes" id="UP001465976"/>
    </source>
</evidence>
<dbReference type="Proteomes" id="UP001465976">
    <property type="component" value="Unassembled WGS sequence"/>
</dbReference>
<comment type="caution">
    <text evidence="2">The sequence shown here is derived from an EMBL/GenBank/DDBJ whole genome shotgun (WGS) entry which is preliminary data.</text>
</comment>
<accession>A0ABR3F1T6</accession>
<evidence type="ECO:0000259" key="1">
    <source>
        <dbReference type="Pfam" id="PF05699"/>
    </source>
</evidence>
<dbReference type="Pfam" id="PF05699">
    <property type="entry name" value="Dimer_Tnp_hAT"/>
    <property type="match status" value="1"/>
</dbReference>
<sequence length="184" mass="20627">MTSTAVETDDTFDERDCFAAKKRRRAVASTGDALEDWLNSPPIDTDAPEDPICWWVEDYPKTREFCKQLQRMGLDIMAMPATSADVERGFSRGWLMVTARRYRLVDETIRKSILLSYWGHVPGLLPEDLISKALGDKNKRVATRTTVAKVIEAATDIEDDDDIEMFDPTVTSAFTTPSASLSSV</sequence>
<organism evidence="2 3">
    <name type="scientific">Marasmius crinis-equi</name>
    <dbReference type="NCBI Taxonomy" id="585013"/>
    <lineage>
        <taxon>Eukaryota</taxon>
        <taxon>Fungi</taxon>
        <taxon>Dikarya</taxon>
        <taxon>Basidiomycota</taxon>
        <taxon>Agaricomycotina</taxon>
        <taxon>Agaricomycetes</taxon>
        <taxon>Agaricomycetidae</taxon>
        <taxon>Agaricales</taxon>
        <taxon>Marasmiineae</taxon>
        <taxon>Marasmiaceae</taxon>
        <taxon>Marasmius</taxon>
    </lineage>
</organism>
<keyword evidence="3" id="KW-1185">Reference proteome</keyword>
<reference evidence="2 3" key="1">
    <citation type="submission" date="2024-02" db="EMBL/GenBank/DDBJ databases">
        <title>A draft genome for the cacao thread blight pathogen Marasmius crinis-equi.</title>
        <authorList>
            <person name="Cohen S.P."/>
            <person name="Baruah I.K."/>
            <person name="Amoako-Attah I."/>
            <person name="Bukari Y."/>
            <person name="Meinhardt L.W."/>
            <person name="Bailey B.A."/>
        </authorList>
    </citation>
    <scope>NUCLEOTIDE SEQUENCE [LARGE SCALE GENOMIC DNA]</scope>
    <source>
        <strain evidence="2 3">GH-76</strain>
    </source>
</reference>
<dbReference type="SUPFAM" id="SSF53098">
    <property type="entry name" value="Ribonuclease H-like"/>
    <property type="match status" value="1"/>
</dbReference>
<dbReference type="InterPro" id="IPR012337">
    <property type="entry name" value="RNaseH-like_sf"/>
</dbReference>
<feature type="domain" description="HAT C-terminal dimerisation" evidence="1">
    <location>
        <begin position="34"/>
        <end position="118"/>
    </location>
</feature>
<name>A0ABR3F1T6_9AGAR</name>
<evidence type="ECO:0000313" key="2">
    <source>
        <dbReference type="EMBL" id="KAL0569153.1"/>
    </source>
</evidence>
<gene>
    <name evidence="2" type="ORF">V5O48_012816</name>
</gene>
<protein>
    <recommendedName>
        <fullName evidence="1">HAT C-terminal dimerisation domain-containing protein</fullName>
    </recommendedName>
</protein>